<keyword evidence="2" id="KW-1185">Reference proteome</keyword>
<evidence type="ECO:0000313" key="2">
    <source>
        <dbReference type="Proteomes" id="UP000789702"/>
    </source>
</evidence>
<accession>A0ACA9LB16</accession>
<sequence>MIKSYLFLLTVFTISLCLISRIDSFDPSSVSADEKKGWCTEQTAVCDNYCKDNGTTGATTNTCDYDKLTYSCVCADGKSPDPSLYTMPVDYFKCSSDQQNCTAKCGAANPDCVKACTGNCAATLSKYYDTCNHYKISRAEKRNTKKNKSLNDSDLEQAFIKIISIQKISNYIANAIDDLNDHAELSLTFCV</sequence>
<reference evidence="1" key="1">
    <citation type="submission" date="2021-06" db="EMBL/GenBank/DDBJ databases">
        <authorList>
            <person name="Kallberg Y."/>
            <person name="Tangrot J."/>
            <person name="Rosling A."/>
        </authorList>
    </citation>
    <scope>NUCLEOTIDE SEQUENCE</scope>
    <source>
        <strain evidence="1">IL203A</strain>
    </source>
</reference>
<protein>
    <submittedName>
        <fullName evidence="1">15729_t:CDS:1</fullName>
    </submittedName>
</protein>
<proteinExistence type="predicted"/>
<dbReference type="Proteomes" id="UP000789702">
    <property type="component" value="Unassembled WGS sequence"/>
</dbReference>
<dbReference type="EMBL" id="CAJVPU010003549">
    <property type="protein sequence ID" value="CAG8519621.1"/>
    <property type="molecule type" value="Genomic_DNA"/>
</dbReference>
<comment type="caution">
    <text evidence="1">The sequence shown here is derived from an EMBL/GenBank/DDBJ whole genome shotgun (WGS) entry which is preliminary data.</text>
</comment>
<evidence type="ECO:0000313" key="1">
    <source>
        <dbReference type="EMBL" id="CAG8519621.1"/>
    </source>
</evidence>
<gene>
    <name evidence="1" type="ORF">DHETER_LOCUS3849</name>
</gene>
<name>A0ACA9LB16_9GLOM</name>
<organism evidence="1 2">
    <name type="scientific">Dentiscutata heterogama</name>
    <dbReference type="NCBI Taxonomy" id="1316150"/>
    <lineage>
        <taxon>Eukaryota</taxon>
        <taxon>Fungi</taxon>
        <taxon>Fungi incertae sedis</taxon>
        <taxon>Mucoromycota</taxon>
        <taxon>Glomeromycotina</taxon>
        <taxon>Glomeromycetes</taxon>
        <taxon>Diversisporales</taxon>
        <taxon>Gigasporaceae</taxon>
        <taxon>Dentiscutata</taxon>
    </lineage>
</organism>